<dbReference type="RefSeq" id="WP_236985139.1">
    <property type="nucleotide sequence ID" value="NZ_AP023086.1"/>
</dbReference>
<dbReference type="KEGG" id="marq:MARGE09_P4044"/>
<name>A0AAN2BM94_9GAMM</name>
<evidence type="ECO:0000313" key="3">
    <source>
        <dbReference type="Proteomes" id="UP001320119"/>
    </source>
</evidence>
<organism evidence="2 3">
    <name type="scientific">Marinagarivorans cellulosilyticus</name>
    <dbReference type="NCBI Taxonomy" id="2721545"/>
    <lineage>
        <taxon>Bacteria</taxon>
        <taxon>Pseudomonadati</taxon>
        <taxon>Pseudomonadota</taxon>
        <taxon>Gammaproteobacteria</taxon>
        <taxon>Cellvibrionales</taxon>
        <taxon>Cellvibrionaceae</taxon>
        <taxon>Marinagarivorans</taxon>
    </lineage>
</organism>
<dbReference type="AlphaFoldDB" id="A0AAN2BM94"/>
<keyword evidence="1" id="KW-0472">Membrane</keyword>
<dbReference type="Proteomes" id="UP001320119">
    <property type="component" value="Chromosome"/>
</dbReference>
<feature type="transmembrane region" description="Helical" evidence="1">
    <location>
        <begin position="145"/>
        <end position="163"/>
    </location>
</feature>
<reference evidence="2 3" key="1">
    <citation type="journal article" date="2022" name="IScience">
        <title>An ultrasensitive nanofiber-based assay for enzymatic hydrolysis and deep-sea microbial degradation of cellulose.</title>
        <authorList>
            <person name="Tsudome M."/>
            <person name="Tachioka M."/>
            <person name="Miyazaki M."/>
            <person name="Uchimura K."/>
            <person name="Tsuda M."/>
            <person name="Takaki Y."/>
            <person name="Deguchi S."/>
        </authorList>
    </citation>
    <scope>NUCLEOTIDE SEQUENCE [LARGE SCALE GENOMIC DNA]</scope>
    <source>
        <strain evidence="2 3">GE09</strain>
    </source>
</reference>
<feature type="transmembrane region" description="Helical" evidence="1">
    <location>
        <begin position="114"/>
        <end position="133"/>
    </location>
</feature>
<dbReference type="EMBL" id="AP023086">
    <property type="protein sequence ID" value="BCD99842.1"/>
    <property type="molecule type" value="Genomic_DNA"/>
</dbReference>
<accession>A0AAN2BM94</accession>
<evidence type="ECO:0000256" key="1">
    <source>
        <dbReference type="SAM" id="Phobius"/>
    </source>
</evidence>
<keyword evidence="3" id="KW-1185">Reference proteome</keyword>
<protein>
    <submittedName>
        <fullName evidence="2">Uncharacterized protein</fullName>
    </submittedName>
</protein>
<sequence length="247" mass="27039">MLSVGDQCETGQVVTEILGQGNIACCFFTEDKHIRWQYFENGKIVPAEMMPAVNIFDNILRNIAVSIPQDLRRHYYVHAAKSLYSAFHTNDPNKIDDAFGDIQKSLRDIRNAPVVYSVSGLVASIACMISTLLLLEQFGTPNSEVFYWAVLCSIAGSALSVMARSRKLWSDPNTSTIAVILQGSTRPIAGAILGVSSVILIRSEIILASLDNNIDTMAAVALFFGLCESAIPEMSKSVERRVFGEQA</sequence>
<proteinExistence type="predicted"/>
<keyword evidence="1" id="KW-0812">Transmembrane</keyword>
<gene>
    <name evidence="2" type="ORF">MARGE09_P4044</name>
</gene>
<keyword evidence="1" id="KW-1133">Transmembrane helix</keyword>
<evidence type="ECO:0000313" key="2">
    <source>
        <dbReference type="EMBL" id="BCD99842.1"/>
    </source>
</evidence>